<dbReference type="SUPFAM" id="SSF48452">
    <property type="entry name" value="TPR-like"/>
    <property type="match status" value="3"/>
</dbReference>
<dbReference type="PANTHER" id="PTHR44943:SF8">
    <property type="entry name" value="TPR REPEAT-CONTAINING PROTEIN MJ0263"/>
    <property type="match status" value="1"/>
</dbReference>
<feature type="repeat" description="TPR" evidence="3">
    <location>
        <begin position="206"/>
        <end position="239"/>
    </location>
</feature>
<dbReference type="Gene3D" id="1.25.40.10">
    <property type="entry name" value="Tetratricopeptide repeat domain"/>
    <property type="match status" value="3"/>
</dbReference>
<name>A0A1H3YWT3_9BACT</name>
<dbReference type="InterPro" id="IPR051685">
    <property type="entry name" value="Ycf3/AcsC/BcsC/TPR_MFPF"/>
</dbReference>
<dbReference type="Pfam" id="PF00515">
    <property type="entry name" value="TPR_1"/>
    <property type="match status" value="1"/>
</dbReference>
<evidence type="ECO:0000313" key="5">
    <source>
        <dbReference type="Proteomes" id="UP000199041"/>
    </source>
</evidence>
<feature type="repeat" description="TPR" evidence="3">
    <location>
        <begin position="240"/>
        <end position="273"/>
    </location>
</feature>
<evidence type="ECO:0000256" key="1">
    <source>
        <dbReference type="ARBA" id="ARBA00022737"/>
    </source>
</evidence>
<proteinExistence type="predicted"/>
<reference evidence="4 5" key="1">
    <citation type="submission" date="2016-10" db="EMBL/GenBank/DDBJ databases">
        <authorList>
            <person name="de Groot N.N."/>
        </authorList>
    </citation>
    <scope>NUCLEOTIDE SEQUENCE [LARGE SCALE GENOMIC DNA]</scope>
    <source>
        <strain evidence="4 5">Vu-144</strain>
    </source>
</reference>
<dbReference type="SMART" id="SM00028">
    <property type="entry name" value="TPR"/>
    <property type="match status" value="10"/>
</dbReference>
<dbReference type="AlphaFoldDB" id="A0A1H3YWT3"/>
<evidence type="ECO:0000256" key="3">
    <source>
        <dbReference type="PROSITE-ProRule" id="PRU00339"/>
    </source>
</evidence>
<dbReference type="Pfam" id="PF13176">
    <property type="entry name" value="TPR_7"/>
    <property type="match status" value="1"/>
</dbReference>
<dbReference type="EMBL" id="FNQY01000009">
    <property type="protein sequence ID" value="SEA15558.1"/>
    <property type="molecule type" value="Genomic_DNA"/>
</dbReference>
<organism evidence="4 5">
    <name type="scientific">Arachidicoccus rhizosphaerae</name>
    <dbReference type="NCBI Taxonomy" id="551991"/>
    <lineage>
        <taxon>Bacteria</taxon>
        <taxon>Pseudomonadati</taxon>
        <taxon>Bacteroidota</taxon>
        <taxon>Chitinophagia</taxon>
        <taxon>Chitinophagales</taxon>
        <taxon>Chitinophagaceae</taxon>
        <taxon>Arachidicoccus</taxon>
    </lineage>
</organism>
<feature type="repeat" description="TPR" evidence="3">
    <location>
        <begin position="274"/>
        <end position="307"/>
    </location>
</feature>
<dbReference type="InterPro" id="IPR011990">
    <property type="entry name" value="TPR-like_helical_dom_sf"/>
</dbReference>
<dbReference type="PROSITE" id="PS50005">
    <property type="entry name" value="TPR"/>
    <property type="match status" value="3"/>
</dbReference>
<dbReference type="Proteomes" id="UP000199041">
    <property type="component" value="Unassembled WGS sequence"/>
</dbReference>
<accession>A0A1H3YWT3</accession>
<sequence>MREDNFRDEEQYLGDWLHSYEKLRSGTEQIFMEEDAFLAVIEYFDELDKVKKAMEAVDIALQYYPHSTPLLVKKADYLIVYKQLDEAMDILDEAILYDNQDVNIYILKTEALLAMKKNMEAKEVLQTAAELFEGEELADLLFELADVFDDYEMYNDVFNCLASILEIDPNNEEALYKICFWTDFTNRHYEGIQLYKRIIDAYPYNDLAWFNLGAAYQCIKRYEKALDAYEYAIAINDKFDYAYRNMGDALIHMRRYKEAIEVLKKTLELSKPDSVVYEAIGYCYHRLLNGENARFYFRKAIHMSPTESKLYYKIALTYMDEMKWSQALKSLDTAMAFNQDAYEYELAKGECLMNMEEYTEAIFSFGTVVKHRRKSITGWSNLIKCMYLAGAYEDAEEQAAIAYEVTGGKAIFLYFTAFSQYEQGRVADALINLESALMSSPKQFKKVLELNPAILQNHRVVNLLAQFKKPKK</sequence>
<evidence type="ECO:0000313" key="4">
    <source>
        <dbReference type="EMBL" id="SEA15558.1"/>
    </source>
</evidence>
<dbReference type="STRING" id="551991.SAMN05192529_10982"/>
<dbReference type="InterPro" id="IPR019734">
    <property type="entry name" value="TPR_rpt"/>
</dbReference>
<protein>
    <submittedName>
        <fullName evidence="4">Tetratricopeptide repeat-containing protein</fullName>
    </submittedName>
</protein>
<keyword evidence="1" id="KW-0677">Repeat</keyword>
<keyword evidence="2 3" id="KW-0802">TPR repeat</keyword>
<evidence type="ECO:0000256" key="2">
    <source>
        <dbReference type="ARBA" id="ARBA00022803"/>
    </source>
</evidence>
<dbReference type="Pfam" id="PF13181">
    <property type="entry name" value="TPR_8"/>
    <property type="match status" value="1"/>
</dbReference>
<dbReference type="PANTHER" id="PTHR44943">
    <property type="entry name" value="CELLULOSE SYNTHASE OPERON PROTEIN C"/>
    <property type="match status" value="1"/>
</dbReference>
<keyword evidence="5" id="KW-1185">Reference proteome</keyword>
<dbReference type="RefSeq" id="WP_091397108.1">
    <property type="nucleotide sequence ID" value="NZ_FNQY01000009.1"/>
</dbReference>
<gene>
    <name evidence="4" type="ORF">SAMN05192529_10982</name>
</gene>
<dbReference type="OrthoDB" id="9803982at2"/>